<feature type="compositionally biased region" description="Polar residues" evidence="1">
    <location>
        <begin position="929"/>
        <end position="939"/>
    </location>
</feature>
<feature type="region of interest" description="Disordered" evidence="1">
    <location>
        <begin position="908"/>
        <end position="981"/>
    </location>
</feature>
<organism evidence="3 4">
    <name type="scientific">Ascobolus immersus RN42</name>
    <dbReference type="NCBI Taxonomy" id="1160509"/>
    <lineage>
        <taxon>Eukaryota</taxon>
        <taxon>Fungi</taxon>
        <taxon>Dikarya</taxon>
        <taxon>Ascomycota</taxon>
        <taxon>Pezizomycotina</taxon>
        <taxon>Pezizomycetes</taxon>
        <taxon>Pezizales</taxon>
        <taxon>Ascobolaceae</taxon>
        <taxon>Ascobolus</taxon>
    </lineage>
</organism>
<feature type="region of interest" description="Disordered" evidence="1">
    <location>
        <begin position="161"/>
        <end position="196"/>
    </location>
</feature>
<feature type="compositionally biased region" description="Polar residues" evidence="1">
    <location>
        <begin position="566"/>
        <end position="590"/>
    </location>
</feature>
<sequence length="1136" mass="125167">MSLPSLTSANGTRANTSAPSPQPPSSEFQNNYHNSSPLDPDGFIAGNDTPSFDDDDLDMFIDYTPTITEQYIDTDGTERTRPHALGDMTVPSVSIIPETPGIFTGTLGFGSNEGSTVPDGSLPSAPGFSTVFDGADSAINEQHAWLSVGQVAPSRVHSAPGSVILDGNDDEPTSTGMERSNSLQDAGDRHKPRRKLDRKATIDMGNNSVLDLSVNEAHAAKEMKEKNQQVENWIRRLSEPETPKTDGFLHVTEKGSRSRRSRSLSGFTADFSFSLHGRKERQASTVSAHLAPDELHNDQAPTSAPLTSNNLNAEAEADEEDDIPRPLPAGAGREHIFRYPKPWKDGIHLNTGESAQPATANDAMIKYELMSKNIETASRVATFGSRRMSLNDMEQFLQDPEELRRLKLRSDTTRSEEKEDLRKRMKDSLAHLKRGGSIRSQHSVNSVGSSGSGPSSPTLPREKSHRFSGGLSHVKDKLRSLRTPKLDTASALTSMATASTAVGSATVHRSLSRRRRGESEQSEVSQPGRFRKHRLSPTPGSNGESMISLLKGKSASPAHPMSSPPENGTPSTTYSAPNSAYPNDTDSSLHSAHDSRKNSDDSFDKAAPTYESFTEEVLVSYPNLEPWLVDRIASEQCKRYKTLLDYRKKHEAAVRAGGGRCANGDKCLGENPSYVEQHEKSVSTVESGFGTARSSQQDDDEDDNGDFTLPAGIPVPPVTSFTNPVTFECPICFKLKKFQKPSDWSKHVHEDLQPFTCTYKACTNPRADAKAEPKSFKRKADWVRHENEKHRKLEWWTCVLQDCTHICYRRDNFLQHLVREHRMSDPKQKQQRKIGFPQDTPESDRTNQLVNDCRKETNRQPTQEPCLFCGQTSNEWKKLHQHLGTHMEQLALPVLELVMGRVPLRKLSEAEERQKQDSIDAGRIRPSFRSPQNSQNSVKLETAHPGIGRSNTSNSSMSPLTGSPFPQTSMDGFNITTAPTSMPSNMQTLTNHMMAARVSTTINSHPLPLSYNSQHQSPIYAHPPLPMTTSGYPSQQLNTTSMSNDYSHIPVSQGGNQFHSPVGYMPLGGMPNGMQVSNADMQFPIYPTAGYGVPGSVSGDFLPDMGMGSNAMGQHQPVNGYTMEQESMEHWPGNGY</sequence>
<feature type="compositionally biased region" description="Basic and acidic residues" evidence="1">
    <location>
        <begin position="908"/>
        <end position="923"/>
    </location>
</feature>
<dbReference type="Pfam" id="PF26082">
    <property type="entry name" value="zf-C2H2_AcuF"/>
    <property type="match status" value="1"/>
</dbReference>
<feature type="region of interest" description="Disordered" evidence="1">
    <location>
        <begin position="822"/>
        <end position="847"/>
    </location>
</feature>
<dbReference type="STRING" id="1160509.A0A3N4HEM2"/>
<dbReference type="AlphaFoldDB" id="A0A3N4HEM2"/>
<feature type="compositionally biased region" description="Polar residues" evidence="1">
    <location>
        <begin position="173"/>
        <end position="184"/>
    </location>
</feature>
<keyword evidence="4" id="KW-1185">Reference proteome</keyword>
<dbReference type="PROSITE" id="PS00028">
    <property type="entry name" value="ZINC_FINGER_C2H2_1"/>
    <property type="match status" value="1"/>
</dbReference>
<proteinExistence type="predicted"/>
<feature type="compositionally biased region" description="Low complexity" evidence="1">
    <location>
        <begin position="443"/>
        <end position="456"/>
    </location>
</feature>
<dbReference type="EMBL" id="ML119883">
    <property type="protein sequence ID" value="RPA72047.1"/>
    <property type="molecule type" value="Genomic_DNA"/>
</dbReference>
<feature type="compositionally biased region" description="Low complexity" evidence="1">
    <location>
        <begin position="554"/>
        <end position="565"/>
    </location>
</feature>
<feature type="compositionally biased region" description="Polar residues" evidence="1">
    <location>
        <begin position="1"/>
        <end position="37"/>
    </location>
</feature>
<dbReference type="OrthoDB" id="5315052at2759"/>
<feature type="domain" description="C2H2-type" evidence="2">
    <location>
        <begin position="798"/>
        <end position="821"/>
    </location>
</feature>
<feature type="region of interest" description="Disordered" evidence="1">
    <location>
        <begin position="237"/>
        <end position="263"/>
    </location>
</feature>
<evidence type="ECO:0000313" key="3">
    <source>
        <dbReference type="EMBL" id="RPA72047.1"/>
    </source>
</evidence>
<dbReference type="PANTHER" id="PTHR35391:SF3">
    <property type="entry name" value="FINGER DOMAIN PROTEIN, PUTATIVE (AFU_ORTHOLOGUE AFUA_8G04300)-RELATED"/>
    <property type="match status" value="1"/>
</dbReference>
<name>A0A3N4HEM2_ASCIM</name>
<evidence type="ECO:0000259" key="2">
    <source>
        <dbReference type="PROSITE" id="PS00028"/>
    </source>
</evidence>
<evidence type="ECO:0000313" key="4">
    <source>
        <dbReference type="Proteomes" id="UP000275078"/>
    </source>
</evidence>
<feature type="region of interest" description="Disordered" evidence="1">
    <location>
        <begin position="678"/>
        <end position="710"/>
    </location>
</feature>
<reference evidence="3 4" key="1">
    <citation type="journal article" date="2018" name="Nat. Ecol. Evol.">
        <title>Pezizomycetes genomes reveal the molecular basis of ectomycorrhizal truffle lifestyle.</title>
        <authorList>
            <person name="Murat C."/>
            <person name="Payen T."/>
            <person name="Noel B."/>
            <person name="Kuo A."/>
            <person name="Morin E."/>
            <person name="Chen J."/>
            <person name="Kohler A."/>
            <person name="Krizsan K."/>
            <person name="Balestrini R."/>
            <person name="Da Silva C."/>
            <person name="Montanini B."/>
            <person name="Hainaut M."/>
            <person name="Levati E."/>
            <person name="Barry K.W."/>
            <person name="Belfiori B."/>
            <person name="Cichocki N."/>
            <person name="Clum A."/>
            <person name="Dockter R.B."/>
            <person name="Fauchery L."/>
            <person name="Guy J."/>
            <person name="Iotti M."/>
            <person name="Le Tacon F."/>
            <person name="Lindquist E.A."/>
            <person name="Lipzen A."/>
            <person name="Malagnac F."/>
            <person name="Mello A."/>
            <person name="Molinier V."/>
            <person name="Miyauchi S."/>
            <person name="Poulain J."/>
            <person name="Riccioni C."/>
            <person name="Rubini A."/>
            <person name="Sitrit Y."/>
            <person name="Splivallo R."/>
            <person name="Traeger S."/>
            <person name="Wang M."/>
            <person name="Zifcakova L."/>
            <person name="Wipf D."/>
            <person name="Zambonelli A."/>
            <person name="Paolocci F."/>
            <person name="Nowrousian M."/>
            <person name="Ottonello S."/>
            <person name="Baldrian P."/>
            <person name="Spatafora J.W."/>
            <person name="Henrissat B."/>
            <person name="Nagy L.G."/>
            <person name="Aury J.M."/>
            <person name="Wincker P."/>
            <person name="Grigoriev I.V."/>
            <person name="Bonfante P."/>
            <person name="Martin F.M."/>
        </authorList>
    </citation>
    <scope>NUCLEOTIDE SEQUENCE [LARGE SCALE GENOMIC DNA]</scope>
    <source>
        <strain evidence="3 4">RN42</strain>
    </source>
</reference>
<feature type="compositionally biased region" description="Basic and acidic residues" evidence="1">
    <location>
        <begin position="591"/>
        <end position="603"/>
    </location>
</feature>
<feature type="region of interest" description="Disordered" evidence="1">
    <location>
        <begin position="1"/>
        <end position="51"/>
    </location>
</feature>
<feature type="region of interest" description="Disordered" evidence="1">
    <location>
        <begin position="499"/>
        <end position="603"/>
    </location>
</feature>
<feature type="compositionally biased region" description="Basic and acidic residues" evidence="1">
    <location>
        <begin position="407"/>
        <end position="430"/>
    </location>
</feature>
<dbReference type="Proteomes" id="UP000275078">
    <property type="component" value="Unassembled WGS sequence"/>
</dbReference>
<gene>
    <name evidence="3" type="ORF">BJ508DRAFT_335422</name>
</gene>
<dbReference type="InterPro" id="IPR013087">
    <property type="entry name" value="Znf_C2H2_type"/>
</dbReference>
<dbReference type="PANTHER" id="PTHR35391">
    <property type="entry name" value="C2H2-TYPE DOMAIN-CONTAINING PROTEIN-RELATED"/>
    <property type="match status" value="1"/>
</dbReference>
<feature type="region of interest" description="Disordered" evidence="1">
    <location>
        <begin position="407"/>
        <end position="482"/>
    </location>
</feature>
<evidence type="ECO:0000256" key="1">
    <source>
        <dbReference type="SAM" id="MobiDB-lite"/>
    </source>
</evidence>
<accession>A0A3N4HEM2</accession>
<feature type="region of interest" description="Disordered" evidence="1">
    <location>
        <begin position="314"/>
        <end position="333"/>
    </location>
</feature>
<protein>
    <recommendedName>
        <fullName evidence="2">C2H2-type domain-containing protein</fullName>
    </recommendedName>
</protein>
<dbReference type="InterPro" id="IPR058925">
    <property type="entry name" value="zf-C2H2_AcuF"/>
</dbReference>
<feature type="compositionally biased region" description="Polar residues" evidence="1">
    <location>
        <begin position="949"/>
        <end position="981"/>
    </location>
</feature>
<dbReference type="SMART" id="SM00355">
    <property type="entry name" value="ZnF_C2H2"/>
    <property type="match status" value="3"/>
</dbReference>